<evidence type="ECO:0000256" key="2">
    <source>
        <dbReference type="ARBA" id="ARBA00004167"/>
    </source>
</evidence>
<evidence type="ECO:0000313" key="16">
    <source>
        <dbReference type="Proteomes" id="UP000215914"/>
    </source>
</evidence>
<dbReference type="InterPro" id="IPR002401">
    <property type="entry name" value="Cyt_P450_E_grp-I"/>
</dbReference>
<dbReference type="GO" id="GO:0020037">
    <property type="term" value="F:heme binding"/>
    <property type="evidence" value="ECO:0007669"/>
    <property type="project" value="InterPro"/>
</dbReference>
<reference evidence="14" key="3">
    <citation type="submission" date="2020-06" db="EMBL/GenBank/DDBJ databases">
        <title>Helianthus annuus Genome sequencing and assembly Release 2.</title>
        <authorList>
            <person name="Gouzy J."/>
            <person name="Langlade N."/>
            <person name="Munos S."/>
        </authorList>
    </citation>
    <scope>NUCLEOTIDE SEQUENCE</scope>
    <source>
        <tissue evidence="14">Leaves</tissue>
    </source>
</reference>
<dbReference type="InterPro" id="IPR017972">
    <property type="entry name" value="Cyt_P450_CS"/>
</dbReference>
<keyword evidence="9 12" id="KW-0408">Iron</keyword>
<keyword evidence="4 12" id="KW-0349">Heme</keyword>
<keyword evidence="10 13" id="KW-0503">Monooxygenase</keyword>
<dbReference type="PRINTS" id="PR00463">
    <property type="entry name" value="EP450I"/>
</dbReference>
<dbReference type="InterPro" id="IPR001128">
    <property type="entry name" value="Cyt_P450"/>
</dbReference>
<evidence type="ECO:0000256" key="1">
    <source>
        <dbReference type="ARBA" id="ARBA00001971"/>
    </source>
</evidence>
<evidence type="ECO:0000256" key="8">
    <source>
        <dbReference type="ARBA" id="ARBA00023002"/>
    </source>
</evidence>
<dbReference type="PROSITE" id="PS00086">
    <property type="entry name" value="CYTOCHROME_P450"/>
    <property type="match status" value="1"/>
</dbReference>
<dbReference type="Gene3D" id="1.10.630.10">
    <property type="entry name" value="Cytochrome P450"/>
    <property type="match status" value="1"/>
</dbReference>
<comment type="cofactor">
    <cofactor evidence="1 12">
        <name>heme</name>
        <dbReference type="ChEBI" id="CHEBI:30413"/>
    </cofactor>
</comment>
<dbReference type="InterPro" id="IPR036396">
    <property type="entry name" value="Cyt_P450_sf"/>
</dbReference>
<evidence type="ECO:0000256" key="7">
    <source>
        <dbReference type="ARBA" id="ARBA00022989"/>
    </source>
</evidence>
<evidence type="ECO:0000313" key="14">
    <source>
        <dbReference type="EMBL" id="KAF5811595.1"/>
    </source>
</evidence>
<comment type="subcellular location">
    <subcellularLocation>
        <location evidence="2">Membrane</location>
        <topology evidence="2">Single-pass membrane protein</topology>
    </subcellularLocation>
</comment>
<keyword evidence="11" id="KW-0472">Membrane</keyword>
<evidence type="ECO:0000256" key="11">
    <source>
        <dbReference type="ARBA" id="ARBA00023136"/>
    </source>
</evidence>
<dbReference type="EMBL" id="CM007893">
    <property type="protein sequence ID" value="OTG29351.1"/>
    <property type="molecule type" value="Genomic_DNA"/>
</dbReference>
<sequence length="164" mass="18258">MCDVIPGYICCRNGTTAITVEWTLAELINHPNVTKKAVEEIDQVVGKSRLVQESDIPNLTYLQAIVKESLHLHPTTTLISRLSTQDCIVGGYHIPKNTTTLVNVWSLGRHHTHWESPHEFLGKQLDVRGQHFGLLPFGSGRRICPGTSLGLMVHTTLGAMQRRT</sequence>
<feature type="binding site" description="axial binding residue" evidence="12">
    <location>
        <position position="144"/>
    </location>
    <ligand>
        <name>heme</name>
        <dbReference type="ChEBI" id="CHEBI:30413"/>
    </ligand>
    <ligandPart>
        <name>Fe</name>
        <dbReference type="ChEBI" id="CHEBI:18248"/>
    </ligandPart>
</feature>
<evidence type="ECO:0000313" key="15">
    <source>
        <dbReference type="EMBL" id="OTG29351.1"/>
    </source>
</evidence>
<dbReference type="PRINTS" id="PR00385">
    <property type="entry name" value="P450"/>
</dbReference>
<dbReference type="GO" id="GO:0047082">
    <property type="term" value="F:3,9-dihydroxypterocarpan 6a-monooxygenase activity"/>
    <property type="evidence" value="ECO:0007669"/>
    <property type="project" value="UniProtKB-EC"/>
</dbReference>
<dbReference type="Gramene" id="mRNA:HanXRQr2_Chr04g0183191">
    <property type="protein sequence ID" value="CDS:HanXRQr2_Chr04g0183191.1"/>
    <property type="gene ID" value="HanXRQr2_Chr04g0183191"/>
</dbReference>
<name>A0A251V420_HELAN</name>
<organism evidence="15 16">
    <name type="scientific">Helianthus annuus</name>
    <name type="common">Common sunflower</name>
    <dbReference type="NCBI Taxonomy" id="4232"/>
    <lineage>
        <taxon>Eukaryota</taxon>
        <taxon>Viridiplantae</taxon>
        <taxon>Streptophyta</taxon>
        <taxon>Embryophyta</taxon>
        <taxon>Tracheophyta</taxon>
        <taxon>Spermatophyta</taxon>
        <taxon>Magnoliopsida</taxon>
        <taxon>eudicotyledons</taxon>
        <taxon>Gunneridae</taxon>
        <taxon>Pentapetalae</taxon>
        <taxon>asterids</taxon>
        <taxon>campanulids</taxon>
        <taxon>Asterales</taxon>
        <taxon>Asteraceae</taxon>
        <taxon>Asteroideae</taxon>
        <taxon>Heliantheae alliance</taxon>
        <taxon>Heliantheae</taxon>
        <taxon>Helianthus</taxon>
    </lineage>
</organism>
<dbReference type="GO" id="GO:0016020">
    <property type="term" value="C:membrane"/>
    <property type="evidence" value="ECO:0000318"/>
    <property type="project" value="GO_Central"/>
</dbReference>
<keyword evidence="6 12" id="KW-0479">Metal-binding</keyword>
<evidence type="ECO:0000256" key="10">
    <source>
        <dbReference type="ARBA" id="ARBA00023033"/>
    </source>
</evidence>
<evidence type="ECO:0000256" key="12">
    <source>
        <dbReference type="PIRSR" id="PIRSR602401-1"/>
    </source>
</evidence>
<dbReference type="InParanoid" id="A0A251V420"/>
<dbReference type="AlphaFoldDB" id="A0A251V420"/>
<dbReference type="STRING" id="4232.A0A251V420"/>
<dbReference type="GO" id="GO:0005506">
    <property type="term" value="F:iron ion binding"/>
    <property type="evidence" value="ECO:0007669"/>
    <property type="project" value="InterPro"/>
</dbReference>
<gene>
    <name evidence="15" type="ORF">HannXRQ_Chr04g0121261</name>
    <name evidence="14" type="ORF">HanXRQr2_Chr04g0183191</name>
</gene>
<evidence type="ECO:0000256" key="9">
    <source>
        <dbReference type="ARBA" id="ARBA00023004"/>
    </source>
</evidence>
<dbReference type="Proteomes" id="UP000215914">
    <property type="component" value="Chromosome 4"/>
</dbReference>
<dbReference type="EC" id="1.14.14.93" evidence="14"/>
<keyword evidence="8 13" id="KW-0560">Oxidoreductase</keyword>
<dbReference type="OMA" id="DYWEDPH"/>
<dbReference type="PANTHER" id="PTHR47944">
    <property type="entry name" value="CYTOCHROME P450 98A9"/>
    <property type="match status" value="1"/>
</dbReference>
<evidence type="ECO:0000256" key="3">
    <source>
        <dbReference type="ARBA" id="ARBA00010617"/>
    </source>
</evidence>
<dbReference type="SUPFAM" id="SSF48264">
    <property type="entry name" value="Cytochrome P450"/>
    <property type="match status" value="1"/>
</dbReference>
<reference evidence="14 16" key="1">
    <citation type="journal article" date="2017" name="Nature">
        <title>The sunflower genome provides insights into oil metabolism, flowering and Asterid evolution.</title>
        <authorList>
            <person name="Badouin H."/>
            <person name="Gouzy J."/>
            <person name="Grassa C.J."/>
            <person name="Murat F."/>
            <person name="Staton S.E."/>
            <person name="Cottret L."/>
            <person name="Lelandais-Briere C."/>
            <person name="Owens G.L."/>
            <person name="Carrere S."/>
            <person name="Mayjonade B."/>
            <person name="Legrand L."/>
            <person name="Gill N."/>
            <person name="Kane N.C."/>
            <person name="Bowers J.E."/>
            <person name="Hubner S."/>
            <person name="Bellec A."/>
            <person name="Berard A."/>
            <person name="Berges H."/>
            <person name="Blanchet N."/>
            <person name="Boniface M.C."/>
            <person name="Brunel D."/>
            <person name="Catrice O."/>
            <person name="Chaidir N."/>
            <person name="Claudel C."/>
            <person name="Donnadieu C."/>
            <person name="Faraut T."/>
            <person name="Fievet G."/>
            <person name="Helmstetter N."/>
            <person name="King M."/>
            <person name="Knapp S.J."/>
            <person name="Lai Z."/>
            <person name="Le Paslier M.C."/>
            <person name="Lippi Y."/>
            <person name="Lorenzon L."/>
            <person name="Mandel J.R."/>
            <person name="Marage G."/>
            <person name="Marchand G."/>
            <person name="Marquand E."/>
            <person name="Bret-Mestries E."/>
            <person name="Morien E."/>
            <person name="Nambeesan S."/>
            <person name="Nguyen T."/>
            <person name="Pegot-Espagnet P."/>
            <person name="Pouilly N."/>
            <person name="Raftis F."/>
            <person name="Sallet E."/>
            <person name="Schiex T."/>
            <person name="Thomas J."/>
            <person name="Vandecasteele C."/>
            <person name="Vares D."/>
            <person name="Vear F."/>
            <person name="Vautrin S."/>
            <person name="Crespi M."/>
            <person name="Mangin B."/>
            <person name="Burke J.M."/>
            <person name="Salse J."/>
            <person name="Munos S."/>
            <person name="Vincourt P."/>
            <person name="Rieseberg L.H."/>
            <person name="Langlade N.B."/>
        </authorList>
    </citation>
    <scope>NUCLEOTIDE SEQUENCE [LARGE SCALE GENOMIC DNA]</scope>
    <source>
        <strain evidence="16">cv. SF193</strain>
        <tissue evidence="14">Leaves</tissue>
    </source>
</reference>
<dbReference type="PANTHER" id="PTHR47944:SF17">
    <property type="entry name" value="3,9-DIHYDROXYPTEROCARPAN 6A-MONOOXYGENASE"/>
    <property type="match status" value="1"/>
</dbReference>
<proteinExistence type="inferred from homology"/>
<comment type="similarity">
    <text evidence="3 13">Belongs to the cytochrome P450 family.</text>
</comment>
<evidence type="ECO:0000256" key="6">
    <source>
        <dbReference type="ARBA" id="ARBA00022723"/>
    </source>
</evidence>
<reference evidence="15" key="2">
    <citation type="submission" date="2017-02" db="EMBL/GenBank/DDBJ databases">
        <title>Sunflower complete genome.</title>
        <authorList>
            <person name="Langlade N."/>
            <person name="Munos S."/>
        </authorList>
    </citation>
    <scope>NUCLEOTIDE SEQUENCE [LARGE SCALE GENOMIC DNA]</scope>
    <source>
        <tissue evidence="15">Leaves</tissue>
    </source>
</reference>
<keyword evidence="5" id="KW-0812">Transmembrane</keyword>
<keyword evidence="7" id="KW-1133">Transmembrane helix</keyword>
<evidence type="ECO:0000256" key="13">
    <source>
        <dbReference type="RuleBase" id="RU000461"/>
    </source>
</evidence>
<protein>
    <submittedName>
        <fullName evidence="14">3,9-dihydroxypterocarpan 6A-monooxygenase</fullName>
        <ecNumber evidence="14">1.14.14.93</ecNumber>
    </submittedName>
    <submittedName>
        <fullName evidence="15">Putative cytochrome P450</fullName>
    </submittedName>
</protein>
<keyword evidence="16" id="KW-1185">Reference proteome</keyword>
<evidence type="ECO:0000256" key="4">
    <source>
        <dbReference type="ARBA" id="ARBA00022617"/>
    </source>
</evidence>
<evidence type="ECO:0000256" key="5">
    <source>
        <dbReference type="ARBA" id="ARBA00022692"/>
    </source>
</evidence>
<dbReference type="GO" id="GO:0016709">
    <property type="term" value="F:oxidoreductase activity, acting on paired donors, with incorporation or reduction of molecular oxygen, NAD(P)H as one donor, and incorporation of one atom of oxygen"/>
    <property type="evidence" value="ECO:0000318"/>
    <property type="project" value="GO_Central"/>
</dbReference>
<dbReference type="Pfam" id="PF00067">
    <property type="entry name" value="p450"/>
    <property type="match status" value="1"/>
</dbReference>
<accession>A0A251V420</accession>
<dbReference type="EMBL" id="MNCJ02000319">
    <property type="protein sequence ID" value="KAF5811595.1"/>
    <property type="molecule type" value="Genomic_DNA"/>
</dbReference>